<dbReference type="PANTHER" id="PTHR33495:SF2">
    <property type="entry name" value="ANTI-SIGMA FACTOR ANTAGONIST TM_1081-RELATED"/>
    <property type="match status" value="1"/>
</dbReference>
<dbReference type="Proteomes" id="UP000680815">
    <property type="component" value="Unassembled WGS sequence"/>
</dbReference>
<dbReference type="RefSeq" id="WP_209351310.1">
    <property type="nucleotide sequence ID" value="NZ_JAGIYZ010000006.1"/>
</dbReference>
<sequence>MDLITERKGGAVIHRIAGRLDTATSAAAERSILGAMAPGQSRVLLDMREVAYVSSAGLRVVLLAAKHAKAAAGGVALFGLQPAVRDVFDISGFSRILAIAPGEAEAAAMLGA</sequence>
<dbReference type="PANTHER" id="PTHR33495">
    <property type="entry name" value="ANTI-SIGMA FACTOR ANTAGONIST TM_1081-RELATED-RELATED"/>
    <property type="match status" value="1"/>
</dbReference>
<evidence type="ECO:0000259" key="3">
    <source>
        <dbReference type="PROSITE" id="PS50801"/>
    </source>
</evidence>
<dbReference type="InterPro" id="IPR036513">
    <property type="entry name" value="STAS_dom_sf"/>
</dbReference>
<evidence type="ECO:0000256" key="1">
    <source>
        <dbReference type="ARBA" id="ARBA00009013"/>
    </source>
</evidence>
<gene>
    <name evidence="4" type="ORF">J5Y09_08475</name>
</gene>
<comment type="caution">
    <text evidence="4">The sequence shown here is derived from an EMBL/GenBank/DDBJ whole genome shotgun (WGS) entry which is preliminary data.</text>
</comment>
<dbReference type="Pfam" id="PF01740">
    <property type="entry name" value="STAS"/>
    <property type="match status" value="1"/>
</dbReference>
<dbReference type="PROSITE" id="PS50801">
    <property type="entry name" value="STAS"/>
    <property type="match status" value="1"/>
</dbReference>
<proteinExistence type="inferred from homology"/>
<dbReference type="CDD" id="cd07043">
    <property type="entry name" value="STAS_anti-anti-sigma_factors"/>
    <property type="match status" value="1"/>
</dbReference>
<dbReference type="NCBIfam" id="TIGR00377">
    <property type="entry name" value="ant_ant_sig"/>
    <property type="match status" value="1"/>
</dbReference>
<comment type="similarity">
    <text evidence="1 2">Belongs to the anti-sigma-factor antagonist family.</text>
</comment>
<evidence type="ECO:0000313" key="4">
    <source>
        <dbReference type="EMBL" id="MBP0463943.1"/>
    </source>
</evidence>
<dbReference type="EMBL" id="JAGIYZ010000006">
    <property type="protein sequence ID" value="MBP0463943.1"/>
    <property type="molecule type" value="Genomic_DNA"/>
</dbReference>
<keyword evidence="5" id="KW-1185">Reference proteome</keyword>
<evidence type="ECO:0000313" key="5">
    <source>
        <dbReference type="Proteomes" id="UP000680815"/>
    </source>
</evidence>
<reference evidence="4 5" key="1">
    <citation type="submission" date="2021-03" db="EMBL/GenBank/DDBJ databases">
        <authorList>
            <person name="So Y."/>
        </authorList>
    </citation>
    <scope>NUCLEOTIDE SEQUENCE [LARGE SCALE GENOMIC DNA]</scope>
    <source>
        <strain evidence="4 5">PWR1</strain>
    </source>
</reference>
<dbReference type="InterPro" id="IPR003658">
    <property type="entry name" value="Anti-sigma_ant"/>
</dbReference>
<name>A0ABS4ARG1_9PROT</name>
<dbReference type="SUPFAM" id="SSF52091">
    <property type="entry name" value="SpoIIaa-like"/>
    <property type="match status" value="1"/>
</dbReference>
<dbReference type="InterPro" id="IPR002645">
    <property type="entry name" value="STAS_dom"/>
</dbReference>
<dbReference type="Gene3D" id="3.30.750.24">
    <property type="entry name" value="STAS domain"/>
    <property type="match status" value="1"/>
</dbReference>
<feature type="domain" description="STAS" evidence="3">
    <location>
        <begin position="1"/>
        <end position="112"/>
    </location>
</feature>
<protein>
    <recommendedName>
        <fullName evidence="2">Anti-sigma factor antagonist</fullName>
    </recommendedName>
</protein>
<accession>A0ABS4ARG1</accession>
<organism evidence="4 5">
    <name type="scientific">Roseomonas nitratireducens</name>
    <dbReference type="NCBI Taxonomy" id="2820810"/>
    <lineage>
        <taxon>Bacteria</taxon>
        <taxon>Pseudomonadati</taxon>
        <taxon>Pseudomonadota</taxon>
        <taxon>Alphaproteobacteria</taxon>
        <taxon>Acetobacterales</taxon>
        <taxon>Roseomonadaceae</taxon>
        <taxon>Roseomonas</taxon>
    </lineage>
</organism>
<evidence type="ECO:0000256" key="2">
    <source>
        <dbReference type="RuleBase" id="RU003749"/>
    </source>
</evidence>